<sequence length="230" mass="26440">MAEIAVEAAISVIDKLIKHFILVNSQRNEQAAVNDFRSIKNWLNTMQAYLKDTEEIREVTEGFKDRVKQVRDLAYEIEDAIEEFMLEVPDHFHEHKITRFLHDVAHSVTDKKPLSRLFSSMETIKVRMKGIEELDRFRILPSEQASRSSGAVCYPKVMDYELVGIEKRRDELINLIKSGESKKMVVSVFGDRGSGKTTLIEEVYGKLKEDFECHALVSVPHPVPVEGHIR</sequence>
<protein>
    <submittedName>
        <fullName evidence="1">Uncharacterized protein</fullName>
    </submittedName>
</protein>
<accession>A0ACC0YR67</accession>
<dbReference type="Proteomes" id="UP001163603">
    <property type="component" value="Chromosome 5"/>
</dbReference>
<organism evidence="1 2">
    <name type="scientific">Pistacia integerrima</name>
    <dbReference type="NCBI Taxonomy" id="434235"/>
    <lineage>
        <taxon>Eukaryota</taxon>
        <taxon>Viridiplantae</taxon>
        <taxon>Streptophyta</taxon>
        <taxon>Embryophyta</taxon>
        <taxon>Tracheophyta</taxon>
        <taxon>Spermatophyta</taxon>
        <taxon>Magnoliopsida</taxon>
        <taxon>eudicotyledons</taxon>
        <taxon>Gunneridae</taxon>
        <taxon>Pentapetalae</taxon>
        <taxon>rosids</taxon>
        <taxon>malvids</taxon>
        <taxon>Sapindales</taxon>
        <taxon>Anacardiaceae</taxon>
        <taxon>Pistacia</taxon>
    </lineage>
</organism>
<reference evidence="2" key="1">
    <citation type="journal article" date="2023" name="G3 (Bethesda)">
        <title>Genome assembly and association tests identify interacting loci associated with vigor, precocity, and sex in interspecific pistachio rootstocks.</title>
        <authorList>
            <person name="Palmer W."/>
            <person name="Jacygrad E."/>
            <person name="Sagayaradj S."/>
            <person name="Cavanaugh K."/>
            <person name="Han R."/>
            <person name="Bertier L."/>
            <person name="Beede B."/>
            <person name="Kafkas S."/>
            <person name="Golino D."/>
            <person name="Preece J."/>
            <person name="Michelmore R."/>
        </authorList>
    </citation>
    <scope>NUCLEOTIDE SEQUENCE [LARGE SCALE GENOMIC DNA]</scope>
</reference>
<gene>
    <name evidence="1" type="ORF">Pint_28368</name>
</gene>
<evidence type="ECO:0000313" key="2">
    <source>
        <dbReference type="Proteomes" id="UP001163603"/>
    </source>
</evidence>
<keyword evidence="2" id="KW-1185">Reference proteome</keyword>
<comment type="caution">
    <text evidence="1">The sequence shown here is derived from an EMBL/GenBank/DDBJ whole genome shotgun (WGS) entry which is preliminary data.</text>
</comment>
<proteinExistence type="predicted"/>
<evidence type="ECO:0000313" key="1">
    <source>
        <dbReference type="EMBL" id="KAJ0040074.1"/>
    </source>
</evidence>
<name>A0ACC0YR67_9ROSI</name>
<dbReference type="EMBL" id="CM047740">
    <property type="protein sequence ID" value="KAJ0040074.1"/>
    <property type="molecule type" value="Genomic_DNA"/>
</dbReference>